<organism evidence="9 10">
    <name type="scientific">Calicophoron daubneyi</name>
    <name type="common">Rumen fluke</name>
    <name type="synonym">Paramphistomum daubneyi</name>
    <dbReference type="NCBI Taxonomy" id="300641"/>
    <lineage>
        <taxon>Eukaryota</taxon>
        <taxon>Metazoa</taxon>
        <taxon>Spiralia</taxon>
        <taxon>Lophotrochozoa</taxon>
        <taxon>Platyhelminthes</taxon>
        <taxon>Trematoda</taxon>
        <taxon>Digenea</taxon>
        <taxon>Plagiorchiida</taxon>
        <taxon>Pronocephalata</taxon>
        <taxon>Paramphistomoidea</taxon>
        <taxon>Paramphistomidae</taxon>
        <taxon>Calicophoron</taxon>
    </lineage>
</organism>
<dbReference type="GO" id="GO:0008270">
    <property type="term" value="F:zinc ion binding"/>
    <property type="evidence" value="ECO:0007669"/>
    <property type="project" value="UniProtKB-KW"/>
</dbReference>
<evidence type="ECO:0000259" key="7">
    <source>
        <dbReference type="PROSITE" id="PS50178"/>
    </source>
</evidence>
<dbReference type="InterPro" id="IPR013083">
    <property type="entry name" value="Znf_RING/FYVE/PHD"/>
</dbReference>
<evidence type="ECO:0000313" key="9">
    <source>
        <dbReference type="EMBL" id="CAL5132308.1"/>
    </source>
</evidence>
<dbReference type="InterPro" id="IPR004012">
    <property type="entry name" value="Run_dom"/>
</dbReference>
<proteinExistence type="predicted"/>
<dbReference type="Pfam" id="PF02759">
    <property type="entry name" value="RUN"/>
    <property type="match status" value="1"/>
</dbReference>
<dbReference type="InterPro" id="IPR011011">
    <property type="entry name" value="Znf_FYVE_PHD"/>
</dbReference>
<dbReference type="Gene3D" id="1.20.58.900">
    <property type="match status" value="1"/>
</dbReference>
<protein>
    <recommendedName>
        <fullName evidence="11">RUN and FYVE domain-containing protein 1</fullName>
    </recommendedName>
</protein>
<keyword evidence="1" id="KW-0479">Metal-binding</keyword>
<dbReference type="PROSITE" id="PS50178">
    <property type="entry name" value="ZF_FYVE"/>
    <property type="match status" value="1"/>
</dbReference>
<dbReference type="PROSITE" id="PS50826">
    <property type="entry name" value="RUN"/>
    <property type="match status" value="1"/>
</dbReference>
<evidence type="ECO:0000259" key="8">
    <source>
        <dbReference type="PROSITE" id="PS50826"/>
    </source>
</evidence>
<evidence type="ECO:0000256" key="1">
    <source>
        <dbReference type="ARBA" id="ARBA00022723"/>
    </source>
</evidence>
<keyword evidence="2 5" id="KW-0863">Zinc-finger</keyword>
<dbReference type="CDD" id="cd15721">
    <property type="entry name" value="FYVE_RUFY1_like"/>
    <property type="match status" value="1"/>
</dbReference>
<dbReference type="AlphaFoldDB" id="A0AAV2T498"/>
<dbReference type="EMBL" id="CAXLJL010000123">
    <property type="protein sequence ID" value="CAL5132308.1"/>
    <property type="molecule type" value="Genomic_DNA"/>
</dbReference>
<feature type="domain" description="FYVE-type" evidence="7">
    <location>
        <begin position="572"/>
        <end position="630"/>
    </location>
</feature>
<dbReference type="Pfam" id="PF01363">
    <property type="entry name" value="FYVE"/>
    <property type="match status" value="1"/>
</dbReference>
<evidence type="ECO:0000256" key="6">
    <source>
        <dbReference type="SAM" id="Coils"/>
    </source>
</evidence>
<reference evidence="9" key="1">
    <citation type="submission" date="2024-06" db="EMBL/GenBank/DDBJ databases">
        <authorList>
            <person name="Liu X."/>
            <person name="Lenzi L."/>
            <person name="Haldenby T S."/>
            <person name="Uol C."/>
        </authorList>
    </citation>
    <scope>NUCLEOTIDE SEQUENCE</scope>
</reference>
<dbReference type="SMART" id="SM00064">
    <property type="entry name" value="FYVE"/>
    <property type="match status" value="1"/>
</dbReference>
<sequence>MQAERANLLSVARLVVRDVIQYASGKQRIFIDNYNFSQSSDDSTDSAVQAVYRLLAVIEHCLCHGLRRDLPVTELPPSSRTSRLSLSKDVILNSSSVLRRAKDQVVLKASSLITPPSEPNPWPVLLHIEQLIPALEEMSKSILTMSTVRTGLGRSRVWICQALMRKQLANYLQRLIDEVDEPITGTQKSDLNADEHPAVLDGLQPSSFYTSEAMLINDEGVVFVGLLVGLSSIDFCFVLKDNLKELDCGLHAIPYSTYLPSNFDQLDRLFNKDNSYANVDLSSVVEQKVFLEELNSKLQKRLDAATAKQNAQDNQIKSLAKSLEATQLENQSLRIVLAQLKKGKPVGIPNGSEVHKKNGVTTEGDDEQLQNIQEELKHANMTIDEKNILVRSLRAELLEAQTLNGQMKQKLSSTQTLLDQKQLLIRQLEGKARGMSNIIDQMKERVTTLSTEKSSVDRTLTQIQSQAAELKTRCTKQEADLRVKHEVVRTLEHQVDEKVAEINRLQTLVAELAACKVKIEELKTAVDVWRTRCEEQEGSLCEMAAVVSSSKLEADHLRESHTALKDAQWTEDSAALYCHKCQAPFSISRRRHHCRNCGLIFCHNCSSQTMPLPSAAKPVRVCDACHALLLHRYSAK</sequence>
<dbReference type="InterPro" id="IPR047335">
    <property type="entry name" value="RUFY1-3"/>
</dbReference>
<dbReference type="PANTHER" id="PTHR45956">
    <property type="entry name" value="RUN AND FYVE DOMAIN-CONTAINING PROTEIN 2-LIKE PROTEIN"/>
    <property type="match status" value="1"/>
</dbReference>
<dbReference type="InterPro" id="IPR017455">
    <property type="entry name" value="Znf_FYVE-rel"/>
</dbReference>
<evidence type="ECO:0000313" key="10">
    <source>
        <dbReference type="Proteomes" id="UP001497525"/>
    </source>
</evidence>
<comment type="caution">
    <text evidence="9">The sequence shown here is derived from an EMBL/GenBank/DDBJ whole genome shotgun (WGS) entry which is preliminary data.</text>
</comment>
<feature type="domain" description="RUN" evidence="8">
    <location>
        <begin position="45"/>
        <end position="242"/>
    </location>
</feature>
<dbReference type="InterPro" id="IPR037213">
    <property type="entry name" value="Run_dom_sf"/>
</dbReference>
<evidence type="ECO:0000256" key="2">
    <source>
        <dbReference type="ARBA" id="ARBA00022771"/>
    </source>
</evidence>
<dbReference type="SUPFAM" id="SSF57903">
    <property type="entry name" value="FYVE/PHD zinc finger"/>
    <property type="match status" value="1"/>
</dbReference>
<feature type="coiled-coil region" evidence="6">
    <location>
        <begin position="288"/>
        <end position="315"/>
    </location>
</feature>
<dbReference type="Proteomes" id="UP001497525">
    <property type="component" value="Unassembled WGS sequence"/>
</dbReference>
<evidence type="ECO:0000256" key="3">
    <source>
        <dbReference type="ARBA" id="ARBA00022833"/>
    </source>
</evidence>
<accession>A0AAV2T498</accession>
<name>A0AAV2T498_CALDB</name>
<evidence type="ECO:0000256" key="4">
    <source>
        <dbReference type="ARBA" id="ARBA00023054"/>
    </source>
</evidence>
<keyword evidence="3" id="KW-0862">Zinc</keyword>
<feature type="coiled-coil region" evidence="6">
    <location>
        <begin position="425"/>
        <end position="525"/>
    </location>
</feature>
<gene>
    <name evidence="9" type="ORF">CDAUBV1_LOCUS5147</name>
</gene>
<evidence type="ECO:0000256" key="5">
    <source>
        <dbReference type="PROSITE-ProRule" id="PRU00091"/>
    </source>
</evidence>
<dbReference type="SUPFAM" id="SSF140741">
    <property type="entry name" value="RUN domain-like"/>
    <property type="match status" value="1"/>
</dbReference>
<keyword evidence="4 6" id="KW-0175">Coiled coil</keyword>
<dbReference type="Gene3D" id="3.30.40.10">
    <property type="entry name" value="Zinc/RING finger domain, C3HC4 (zinc finger)"/>
    <property type="match status" value="1"/>
</dbReference>
<dbReference type="InterPro" id="IPR000306">
    <property type="entry name" value="Znf_FYVE"/>
</dbReference>
<evidence type="ECO:0008006" key="11">
    <source>
        <dbReference type="Google" id="ProtNLM"/>
    </source>
</evidence>
<dbReference type="PANTHER" id="PTHR45956:SF6">
    <property type="entry name" value="RUN DOMAIN-CONTAINING PROTEIN"/>
    <property type="match status" value="1"/>
</dbReference>